<evidence type="ECO:0000313" key="2">
    <source>
        <dbReference type="EMBL" id="MDN5215819.1"/>
    </source>
</evidence>
<keyword evidence="3" id="KW-1185">Reference proteome</keyword>
<comment type="caution">
    <text evidence="2">The sequence shown here is derived from an EMBL/GenBank/DDBJ whole genome shotgun (WGS) entry which is preliminary data.</text>
</comment>
<evidence type="ECO:0000256" key="1">
    <source>
        <dbReference type="SAM" id="Phobius"/>
    </source>
</evidence>
<keyword evidence="1" id="KW-0812">Transmembrane</keyword>
<dbReference type="Pfam" id="PF10604">
    <property type="entry name" value="Polyketide_cyc2"/>
    <property type="match status" value="1"/>
</dbReference>
<dbReference type="CDD" id="cd07818">
    <property type="entry name" value="SRPBCC_1"/>
    <property type="match status" value="1"/>
</dbReference>
<name>A0ABT8LDG2_9BACT</name>
<keyword evidence="1" id="KW-1133">Transmembrane helix</keyword>
<proteinExistence type="predicted"/>
<dbReference type="Gene3D" id="3.30.530.20">
    <property type="match status" value="1"/>
</dbReference>
<dbReference type="EMBL" id="JAUJEB010000007">
    <property type="protein sequence ID" value="MDN5215819.1"/>
    <property type="molecule type" value="Genomic_DNA"/>
</dbReference>
<dbReference type="RefSeq" id="WP_346761156.1">
    <property type="nucleotide sequence ID" value="NZ_JAUJEB010000007.1"/>
</dbReference>
<sequence>MKILKIAGVTLLAVMTVYIVIIIVLPSKVFVERSIVVNARPEEVYNYLEDLRNFQEWAYWAEIDPLTAYEYKGALKGVGSRMDWHSEHVGMGYGSLWIVATIPPRQINLDIQLREFDKPAQMTFNFLEEGNGTRITWNFQTKFYGYWKFFVPMMEEELGPAYEKGLRKIKSVLDSQPS</sequence>
<dbReference type="Proteomes" id="UP001172083">
    <property type="component" value="Unassembled WGS sequence"/>
</dbReference>
<reference evidence="2" key="1">
    <citation type="submission" date="2023-06" db="EMBL/GenBank/DDBJ databases">
        <title>Genomic of Agaribacillus aureum.</title>
        <authorList>
            <person name="Wang G."/>
        </authorList>
    </citation>
    <scope>NUCLEOTIDE SEQUENCE</scope>
    <source>
        <strain evidence="2">BMA12</strain>
    </source>
</reference>
<dbReference type="InterPro" id="IPR023393">
    <property type="entry name" value="START-like_dom_sf"/>
</dbReference>
<feature type="transmembrane region" description="Helical" evidence="1">
    <location>
        <begin position="6"/>
        <end position="25"/>
    </location>
</feature>
<evidence type="ECO:0000313" key="3">
    <source>
        <dbReference type="Proteomes" id="UP001172083"/>
    </source>
</evidence>
<gene>
    <name evidence="2" type="ORF">QQ020_27320</name>
</gene>
<accession>A0ABT8LDG2</accession>
<dbReference type="SUPFAM" id="SSF55961">
    <property type="entry name" value="Bet v1-like"/>
    <property type="match status" value="1"/>
</dbReference>
<protein>
    <submittedName>
        <fullName evidence="2">SRPBCC family protein</fullName>
    </submittedName>
</protein>
<keyword evidence="1" id="KW-0472">Membrane</keyword>
<organism evidence="2 3">
    <name type="scientific">Agaribacillus aureus</name>
    <dbReference type="NCBI Taxonomy" id="3051825"/>
    <lineage>
        <taxon>Bacteria</taxon>
        <taxon>Pseudomonadati</taxon>
        <taxon>Bacteroidota</taxon>
        <taxon>Cytophagia</taxon>
        <taxon>Cytophagales</taxon>
        <taxon>Splendidivirgaceae</taxon>
        <taxon>Agaribacillus</taxon>
    </lineage>
</organism>
<dbReference type="InterPro" id="IPR019587">
    <property type="entry name" value="Polyketide_cyclase/dehydratase"/>
</dbReference>